<sequence length="42" mass="4572">MVIDFFTLDVWSVVGFIRLLDRCAVGKGGNRGLCCCAVLPLL</sequence>
<dbReference type="AlphaFoldDB" id="A0A0F3NBM4"/>
<organism evidence="1 2">
    <name type="scientific">Anaplasma phagocytophilum str. ApMUC09</name>
    <dbReference type="NCBI Taxonomy" id="1359152"/>
    <lineage>
        <taxon>Bacteria</taxon>
        <taxon>Pseudomonadati</taxon>
        <taxon>Pseudomonadota</taxon>
        <taxon>Alphaproteobacteria</taxon>
        <taxon>Rickettsiales</taxon>
        <taxon>Anaplasmataceae</taxon>
        <taxon>Anaplasma</taxon>
        <taxon>phagocytophilum group</taxon>
    </lineage>
</organism>
<protein>
    <submittedName>
        <fullName evidence="1">Uncharacterized protein</fullName>
    </submittedName>
</protein>
<comment type="caution">
    <text evidence="1">The sequence shown here is derived from an EMBL/GenBank/DDBJ whole genome shotgun (WGS) entry which is preliminary data.</text>
</comment>
<dbReference type="Proteomes" id="UP000033441">
    <property type="component" value="Unassembled WGS sequence"/>
</dbReference>
<accession>A0A0F3NBM4</accession>
<evidence type="ECO:0000313" key="2">
    <source>
        <dbReference type="Proteomes" id="UP000033441"/>
    </source>
</evidence>
<name>A0A0F3NBM4_ANAPH</name>
<proteinExistence type="predicted"/>
<dbReference type="EMBL" id="LANV01000001">
    <property type="protein sequence ID" value="KJV65097.1"/>
    <property type="molecule type" value="Genomic_DNA"/>
</dbReference>
<gene>
    <name evidence="1" type="ORF">APHMUC_0732</name>
</gene>
<evidence type="ECO:0000313" key="1">
    <source>
        <dbReference type="EMBL" id="KJV65097.1"/>
    </source>
</evidence>
<reference evidence="1 2" key="1">
    <citation type="submission" date="2015-02" db="EMBL/GenBank/DDBJ databases">
        <title>Genome Sequencing of Rickettsiales.</title>
        <authorList>
            <person name="Daugherty S.C."/>
            <person name="Su Q."/>
            <person name="Abolude K."/>
            <person name="Beier-Sexton M."/>
            <person name="Carlyon J.A."/>
            <person name="Carter R."/>
            <person name="Day N.P."/>
            <person name="Dumler S.J."/>
            <person name="Dyachenko V."/>
            <person name="Godinez A."/>
            <person name="Kurtti T.J."/>
            <person name="Lichay M."/>
            <person name="Mullins K.E."/>
            <person name="Ott S."/>
            <person name="Pappas-Brown V."/>
            <person name="Paris D.H."/>
            <person name="Patel P."/>
            <person name="Richards A.L."/>
            <person name="Sadzewicz L."/>
            <person name="Sears K."/>
            <person name="Seidman D."/>
            <person name="Sengamalay N."/>
            <person name="Stenos J."/>
            <person name="Tallon L.J."/>
            <person name="Vincent G."/>
            <person name="Fraser C.M."/>
            <person name="Munderloh U."/>
            <person name="Dunning-Hotopp J.C."/>
        </authorList>
    </citation>
    <scope>NUCLEOTIDE SEQUENCE [LARGE SCALE GENOMIC DNA]</scope>
    <source>
        <strain evidence="1 2">ApMUC09</strain>
    </source>
</reference>